<keyword evidence="2" id="KW-1185">Reference proteome</keyword>
<evidence type="ECO:0000313" key="2">
    <source>
        <dbReference type="Proteomes" id="UP000324222"/>
    </source>
</evidence>
<name>A0A5B7GRS0_PORTR</name>
<reference evidence="1 2" key="1">
    <citation type="submission" date="2019-05" db="EMBL/GenBank/DDBJ databases">
        <title>Another draft genome of Portunus trituberculatus and its Hox gene families provides insights of decapod evolution.</title>
        <authorList>
            <person name="Jeong J.-H."/>
            <person name="Song I."/>
            <person name="Kim S."/>
            <person name="Choi T."/>
            <person name="Kim D."/>
            <person name="Ryu S."/>
            <person name="Kim W."/>
        </authorList>
    </citation>
    <scope>NUCLEOTIDE SEQUENCE [LARGE SCALE GENOMIC DNA]</scope>
    <source>
        <tissue evidence="1">Muscle</tissue>
    </source>
</reference>
<evidence type="ECO:0000313" key="1">
    <source>
        <dbReference type="EMBL" id="MPC60303.1"/>
    </source>
</evidence>
<protein>
    <submittedName>
        <fullName evidence="1">Uncharacterized protein</fullName>
    </submittedName>
</protein>
<dbReference type="AlphaFoldDB" id="A0A5B7GRS0"/>
<dbReference type="EMBL" id="VSRR010017376">
    <property type="protein sequence ID" value="MPC60303.1"/>
    <property type="molecule type" value="Genomic_DNA"/>
</dbReference>
<comment type="caution">
    <text evidence="1">The sequence shown here is derived from an EMBL/GenBank/DDBJ whole genome shotgun (WGS) entry which is preliminary data.</text>
</comment>
<dbReference type="Proteomes" id="UP000324222">
    <property type="component" value="Unassembled WGS sequence"/>
</dbReference>
<proteinExistence type="predicted"/>
<accession>A0A5B7GRS0</accession>
<sequence>MRLRKSRASVVRVDVRDLVSDAVREKVASCAVRAVPLLVFTYRVMNTLRNLVICFRGQVTFSVEQLWSLMRHAVCKMFHTRRCQKGDIALVFSPPRDLNPAGD</sequence>
<gene>
    <name evidence="1" type="ORF">E2C01_054344</name>
</gene>
<organism evidence="1 2">
    <name type="scientific">Portunus trituberculatus</name>
    <name type="common">Swimming crab</name>
    <name type="synonym">Neptunus trituberculatus</name>
    <dbReference type="NCBI Taxonomy" id="210409"/>
    <lineage>
        <taxon>Eukaryota</taxon>
        <taxon>Metazoa</taxon>
        <taxon>Ecdysozoa</taxon>
        <taxon>Arthropoda</taxon>
        <taxon>Crustacea</taxon>
        <taxon>Multicrustacea</taxon>
        <taxon>Malacostraca</taxon>
        <taxon>Eumalacostraca</taxon>
        <taxon>Eucarida</taxon>
        <taxon>Decapoda</taxon>
        <taxon>Pleocyemata</taxon>
        <taxon>Brachyura</taxon>
        <taxon>Eubrachyura</taxon>
        <taxon>Portunoidea</taxon>
        <taxon>Portunidae</taxon>
        <taxon>Portuninae</taxon>
        <taxon>Portunus</taxon>
    </lineage>
</organism>